<evidence type="ECO:0000256" key="1">
    <source>
        <dbReference type="ARBA" id="ARBA00004651"/>
    </source>
</evidence>
<dbReference type="PANTHER" id="PTHR30572:SF4">
    <property type="entry name" value="ABC TRANSPORTER PERMEASE YTRF"/>
    <property type="match status" value="1"/>
</dbReference>
<dbReference type="GO" id="GO:0016787">
    <property type="term" value="F:hydrolase activity"/>
    <property type="evidence" value="ECO:0007669"/>
    <property type="project" value="UniProtKB-KW"/>
</dbReference>
<dbReference type="InterPro" id="IPR003838">
    <property type="entry name" value="ABC3_permease_C"/>
</dbReference>
<keyword evidence="5 7" id="KW-0472">Membrane</keyword>
<dbReference type="GO" id="GO:0022857">
    <property type="term" value="F:transmembrane transporter activity"/>
    <property type="evidence" value="ECO:0007669"/>
    <property type="project" value="TreeGrafter"/>
</dbReference>
<dbReference type="STRING" id="596324.TREVI0001_1691"/>
<feature type="transmembrane region" description="Helical" evidence="7">
    <location>
        <begin position="372"/>
        <end position="392"/>
    </location>
</feature>
<name>C8PNX2_9SPIR</name>
<protein>
    <submittedName>
        <fullName evidence="10">Efflux ABC transporter, permease protein</fullName>
        <ecNumber evidence="10">3.6.3.-</ecNumber>
    </submittedName>
</protein>
<evidence type="ECO:0000313" key="10">
    <source>
        <dbReference type="EMBL" id="EEV20835.1"/>
    </source>
</evidence>
<evidence type="ECO:0000256" key="3">
    <source>
        <dbReference type="ARBA" id="ARBA00022692"/>
    </source>
</evidence>
<keyword evidence="4 7" id="KW-1133">Transmembrane helix</keyword>
<dbReference type="Proteomes" id="UP000004509">
    <property type="component" value="Unassembled WGS sequence"/>
</dbReference>
<keyword evidence="3 7" id="KW-0812">Transmembrane</keyword>
<accession>C8PNX2</accession>
<dbReference type="AlphaFoldDB" id="C8PNX2"/>
<dbReference type="Pfam" id="PF12704">
    <property type="entry name" value="MacB_PCD"/>
    <property type="match status" value="1"/>
</dbReference>
<dbReference type="GO" id="GO:0005886">
    <property type="term" value="C:plasma membrane"/>
    <property type="evidence" value="ECO:0007669"/>
    <property type="project" value="UniProtKB-SubCell"/>
</dbReference>
<evidence type="ECO:0000313" key="11">
    <source>
        <dbReference type="Proteomes" id="UP000004509"/>
    </source>
</evidence>
<evidence type="ECO:0000256" key="6">
    <source>
        <dbReference type="ARBA" id="ARBA00038076"/>
    </source>
</evidence>
<keyword evidence="2" id="KW-1003">Cell membrane</keyword>
<dbReference type="InterPro" id="IPR050250">
    <property type="entry name" value="Macrolide_Exporter_MacB"/>
</dbReference>
<feature type="domain" description="MacB-like periplasmic core" evidence="9">
    <location>
        <begin position="19"/>
        <end position="247"/>
    </location>
</feature>
<evidence type="ECO:0000259" key="8">
    <source>
        <dbReference type="Pfam" id="PF02687"/>
    </source>
</evidence>
<evidence type="ECO:0000256" key="2">
    <source>
        <dbReference type="ARBA" id="ARBA00022475"/>
    </source>
</evidence>
<evidence type="ECO:0000256" key="5">
    <source>
        <dbReference type="ARBA" id="ARBA00023136"/>
    </source>
</evidence>
<feature type="transmembrane region" description="Helical" evidence="7">
    <location>
        <begin position="20"/>
        <end position="40"/>
    </location>
</feature>
<dbReference type="RefSeq" id="WP_006188240.1">
    <property type="nucleotide sequence ID" value="NZ_ACYH01000024.1"/>
</dbReference>
<dbReference type="eggNOG" id="COG0577">
    <property type="taxonomic scope" value="Bacteria"/>
</dbReference>
<feature type="transmembrane region" description="Helical" evidence="7">
    <location>
        <begin position="277"/>
        <end position="305"/>
    </location>
</feature>
<dbReference type="InterPro" id="IPR025857">
    <property type="entry name" value="MacB_PCD"/>
</dbReference>
<sequence>MWEDFINALNNFRVKKLRTILSLLGIAIGVTVVTIISNIGSSMQASMVKMFNLDTMNIIEIEPRWDFQTRKSNITFTEKYRTELEQAVPLIKNVFYTGFFNATLSRKTLTLENKRVNGIEPGWLEANNYELLYGQGFTLDDFANRRHKIILGEDEVNSLFPEGDAIGKTVTVTVSYRGTSGWNFIPFSFEVCGVVKSNDNFSNIEAYFIPRSFVVEDMGIGKNDSDLATVQIHDSNYIDEATEQIKAFSDSFAKASDTLWTFSYKELLTDISSQITLVSAILTAIAVMSLIVGGINIMNIMLVTVTERKKEIGIRKALGASEAVIRNQFLVEAATLSLTGGIFGMLLGGGISVLLVQTVFQSSNFEMVFSPNITGSVIAFAVSITIGIFFGFRPAVKAARLDPVKALSD</sequence>
<organism evidence="10 11">
    <name type="scientific">Treponema vincentii ATCC 35580</name>
    <dbReference type="NCBI Taxonomy" id="596324"/>
    <lineage>
        <taxon>Bacteria</taxon>
        <taxon>Pseudomonadati</taxon>
        <taxon>Spirochaetota</taxon>
        <taxon>Spirochaetia</taxon>
        <taxon>Spirochaetales</taxon>
        <taxon>Treponemataceae</taxon>
        <taxon>Treponema</taxon>
    </lineage>
</organism>
<comment type="caution">
    <text evidence="10">The sequence shown here is derived from an EMBL/GenBank/DDBJ whole genome shotgun (WGS) entry which is preliminary data.</text>
</comment>
<comment type="subcellular location">
    <subcellularLocation>
        <location evidence="1">Cell membrane</location>
        <topology evidence="1">Multi-pass membrane protein</topology>
    </subcellularLocation>
</comment>
<keyword evidence="10" id="KW-0378">Hydrolase</keyword>
<evidence type="ECO:0000256" key="4">
    <source>
        <dbReference type="ARBA" id="ARBA00022989"/>
    </source>
</evidence>
<dbReference type="OrthoDB" id="9770036at2"/>
<evidence type="ECO:0000259" key="9">
    <source>
        <dbReference type="Pfam" id="PF12704"/>
    </source>
</evidence>
<feature type="domain" description="ABC3 transporter permease C-terminal" evidence="8">
    <location>
        <begin position="284"/>
        <end position="403"/>
    </location>
</feature>
<gene>
    <name evidence="10" type="ORF">TREVI0001_1691</name>
</gene>
<dbReference type="Pfam" id="PF02687">
    <property type="entry name" value="FtsX"/>
    <property type="match status" value="1"/>
</dbReference>
<dbReference type="PANTHER" id="PTHR30572">
    <property type="entry name" value="MEMBRANE COMPONENT OF TRANSPORTER-RELATED"/>
    <property type="match status" value="1"/>
</dbReference>
<comment type="similarity">
    <text evidence="6">Belongs to the ABC-4 integral membrane protein family.</text>
</comment>
<dbReference type="EMBL" id="ACYH01000024">
    <property type="protein sequence ID" value="EEV20835.1"/>
    <property type="molecule type" value="Genomic_DNA"/>
</dbReference>
<reference evidence="10 11" key="1">
    <citation type="submission" date="2009-07" db="EMBL/GenBank/DDBJ databases">
        <authorList>
            <person name="Madupu R."/>
            <person name="Sebastian Y."/>
            <person name="Durkin A.S."/>
            <person name="Torralba M."/>
            <person name="Methe B."/>
            <person name="Sutton G.G."/>
            <person name="Strausberg R.L."/>
            <person name="Nelson K.E."/>
        </authorList>
    </citation>
    <scope>NUCLEOTIDE SEQUENCE [LARGE SCALE GENOMIC DNA]</scope>
    <source>
        <strain evidence="10 11">ATCC 35580</strain>
    </source>
</reference>
<proteinExistence type="inferred from homology"/>
<dbReference type="EC" id="3.6.3.-" evidence="10"/>
<feature type="transmembrane region" description="Helical" evidence="7">
    <location>
        <begin position="336"/>
        <end position="360"/>
    </location>
</feature>
<evidence type="ECO:0000256" key="7">
    <source>
        <dbReference type="SAM" id="Phobius"/>
    </source>
</evidence>